<evidence type="ECO:0000313" key="2">
    <source>
        <dbReference type="EMBL" id="PSK94844.1"/>
    </source>
</evidence>
<dbReference type="GO" id="GO:0016747">
    <property type="term" value="F:acyltransferase activity, transferring groups other than amino-acyl groups"/>
    <property type="evidence" value="ECO:0007669"/>
    <property type="project" value="InterPro"/>
</dbReference>
<dbReference type="PANTHER" id="PTHR43792">
    <property type="entry name" value="GNAT FAMILY, PUTATIVE (AFU_ORTHOLOGUE AFUA_3G00765)-RELATED-RELATED"/>
    <property type="match status" value="1"/>
</dbReference>
<dbReference type="InterPro" id="IPR051531">
    <property type="entry name" value="N-acetyltransferase"/>
</dbReference>
<reference evidence="2 3" key="1">
    <citation type="submission" date="2018-03" db="EMBL/GenBank/DDBJ databases">
        <title>Genomic Encyclopedia of Type Strains, Phase III (KMG-III): the genomes of soil and plant-associated and newly described type strains.</title>
        <authorList>
            <person name="Whitman W."/>
        </authorList>
    </citation>
    <scope>NUCLEOTIDE SEQUENCE [LARGE SCALE GENOMIC DNA]</scope>
    <source>
        <strain evidence="2 3">CGMCC 1.12700</strain>
    </source>
</reference>
<dbReference type="Pfam" id="PF13302">
    <property type="entry name" value="Acetyltransf_3"/>
    <property type="match status" value="1"/>
</dbReference>
<proteinExistence type="predicted"/>
<dbReference type="SUPFAM" id="SSF55729">
    <property type="entry name" value="Acyl-CoA N-acyltransferases (Nat)"/>
    <property type="match status" value="1"/>
</dbReference>
<dbReference type="Proteomes" id="UP000240572">
    <property type="component" value="Unassembled WGS sequence"/>
</dbReference>
<dbReference type="PANTHER" id="PTHR43792:SF1">
    <property type="entry name" value="N-ACETYLTRANSFERASE DOMAIN-CONTAINING PROTEIN"/>
    <property type="match status" value="1"/>
</dbReference>
<sequence>MDNYCFTSTRLGFRNWLPGDITAMAAINANPEVMRYFPATQDREQTAAFIDRMQKLYAARGFCYFAVETLAEKEWIGFIGLAWQEYDAPFTPCVDMGWRLKPEAWGKGYATEGAKRCLHFAFNDLGLQQVIATAPLVNRKSIRVMEQIGMKPLLQFKHPALLAHPELELCVAYSIGPA</sequence>
<dbReference type="Gene3D" id="3.40.630.30">
    <property type="match status" value="1"/>
</dbReference>
<name>A0A2P8DCB2_9BACT</name>
<feature type="domain" description="N-acetyltransferase" evidence="1">
    <location>
        <begin position="10"/>
        <end position="151"/>
    </location>
</feature>
<accession>A0A2P8DCB2</accession>
<comment type="caution">
    <text evidence="2">The sequence shown here is derived from an EMBL/GenBank/DDBJ whole genome shotgun (WGS) entry which is preliminary data.</text>
</comment>
<dbReference type="InterPro" id="IPR016181">
    <property type="entry name" value="Acyl_CoA_acyltransferase"/>
</dbReference>
<dbReference type="InterPro" id="IPR000182">
    <property type="entry name" value="GNAT_dom"/>
</dbReference>
<dbReference type="OrthoDB" id="9788916at2"/>
<evidence type="ECO:0000259" key="1">
    <source>
        <dbReference type="Pfam" id="PF13302"/>
    </source>
</evidence>
<dbReference type="RefSeq" id="WP_106521530.1">
    <property type="nucleotide sequence ID" value="NZ_PYGD01000001.1"/>
</dbReference>
<dbReference type="AlphaFoldDB" id="A0A2P8DCB2"/>
<organism evidence="2 3">
    <name type="scientific">Taibaiella chishuiensis</name>
    <dbReference type="NCBI Taxonomy" id="1434707"/>
    <lineage>
        <taxon>Bacteria</taxon>
        <taxon>Pseudomonadati</taxon>
        <taxon>Bacteroidota</taxon>
        <taxon>Chitinophagia</taxon>
        <taxon>Chitinophagales</taxon>
        <taxon>Chitinophagaceae</taxon>
        <taxon>Taibaiella</taxon>
    </lineage>
</organism>
<dbReference type="EMBL" id="PYGD01000001">
    <property type="protein sequence ID" value="PSK94844.1"/>
    <property type="molecule type" value="Genomic_DNA"/>
</dbReference>
<keyword evidence="2" id="KW-0808">Transferase</keyword>
<protein>
    <submittedName>
        <fullName evidence="2">RimJ/RimL family protein N-acetyltransferase</fullName>
    </submittedName>
</protein>
<gene>
    <name evidence="2" type="ORF">B0I18_1011007</name>
</gene>
<evidence type="ECO:0000313" key="3">
    <source>
        <dbReference type="Proteomes" id="UP000240572"/>
    </source>
</evidence>
<keyword evidence="3" id="KW-1185">Reference proteome</keyword>